<evidence type="ECO:0000313" key="3">
    <source>
        <dbReference type="Proteomes" id="UP000607435"/>
    </source>
</evidence>
<sequence>MKLSLSDRIKFSITAIKKHGLLIPMGLVFLGIGCFLIILGIKYDNNIPLLVTGSFVTLFMGFFLGYTMPSSLLYYYEKAVIKKYGSYTNAIITKKYIEDQSYEECVDNRVDKIELFVYTIDYKFNYHKDFTNSFIVEHKACFDKLEIGSTIPIKFLKHKPQQSEPRRQKLCNDLDLKRNQCN</sequence>
<proteinExistence type="predicted"/>
<keyword evidence="3" id="KW-1185">Reference proteome</keyword>
<evidence type="ECO:0000313" key="2">
    <source>
        <dbReference type="EMBL" id="MBC3847049.1"/>
    </source>
</evidence>
<dbReference type="PROSITE" id="PS51257">
    <property type="entry name" value="PROKAR_LIPOPROTEIN"/>
    <property type="match status" value="1"/>
</dbReference>
<comment type="caution">
    <text evidence="2">The sequence shown here is derived from an EMBL/GenBank/DDBJ whole genome shotgun (WGS) entry which is preliminary data.</text>
</comment>
<keyword evidence="1" id="KW-0472">Membrane</keyword>
<gene>
    <name evidence="2" type="ORF">H6H04_11705</name>
</gene>
<name>A0ABR6Y305_9FLAO</name>
<evidence type="ECO:0000256" key="1">
    <source>
        <dbReference type="SAM" id="Phobius"/>
    </source>
</evidence>
<keyword evidence="1" id="KW-0812">Transmembrane</keyword>
<organism evidence="2 3">
    <name type="scientific">Winogradskyella echinorum</name>
    <dbReference type="NCBI Taxonomy" id="538189"/>
    <lineage>
        <taxon>Bacteria</taxon>
        <taxon>Pseudomonadati</taxon>
        <taxon>Bacteroidota</taxon>
        <taxon>Flavobacteriia</taxon>
        <taxon>Flavobacteriales</taxon>
        <taxon>Flavobacteriaceae</taxon>
        <taxon>Winogradskyella</taxon>
    </lineage>
</organism>
<protein>
    <submittedName>
        <fullName evidence="2">Uncharacterized protein</fullName>
    </submittedName>
</protein>
<dbReference type="RefSeq" id="WP_186846140.1">
    <property type="nucleotide sequence ID" value="NZ_JACOME010000002.1"/>
</dbReference>
<keyword evidence="1" id="KW-1133">Transmembrane helix</keyword>
<feature type="transmembrane region" description="Helical" evidence="1">
    <location>
        <begin position="47"/>
        <end position="76"/>
    </location>
</feature>
<dbReference type="Proteomes" id="UP000607435">
    <property type="component" value="Unassembled WGS sequence"/>
</dbReference>
<accession>A0ABR6Y305</accession>
<reference evidence="2 3" key="1">
    <citation type="submission" date="2020-08" db="EMBL/GenBank/DDBJ databases">
        <title>Winogradskyella ouciana sp. nov., isolated from the hadal seawater of the Mariana Trench.</title>
        <authorList>
            <person name="He X."/>
        </authorList>
    </citation>
    <scope>NUCLEOTIDE SEQUENCE [LARGE SCALE GENOMIC DNA]</scope>
    <source>
        <strain evidence="2 3">KCTC 22026</strain>
    </source>
</reference>
<dbReference type="EMBL" id="JACOME010000002">
    <property type="protein sequence ID" value="MBC3847049.1"/>
    <property type="molecule type" value="Genomic_DNA"/>
</dbReference>
<feature type="transmembrane region" description="Helical" evidence="1">
    <location>
        <begin position="21"/>
        <end position="41"/>
    </location>
</feature>